<keyword evidence="2" id="KW-1185">Reference proteome</keyword>
<dbReference type="Proteomes" id="UP001642540">
    <property type="component" value="Unassembled WGS sequence"/>
</dbReference>
<protein>
    <recommendedName>
        <fullName evidence="3">F-box domain-containing protein</fullName>
    </recommendedName>
</protein>
<dbReference type="EMBL" id="CAXLJM020000111">
    <property type="protein sequence ID" value="CAL8136464.1"/>
    <property type="molecule type" value="Genomic_DNA"/>
</dbReference>
<reference evidence="1 2" key="1">
    <citation type="submission" date="2024-08" db="EMBL/GenBank/DDBJ databases">
        <authorList>
            <person name="Cucini C."/>
            <person name="Frati F."/>
        </authorList>
    </citation>
    <scope>NUCLEOTIDE SEQUENCE [LARGE SCALE GENOMIC DNA]</scope>
</reference>
<evidence type="ECO:0000313" key="2">
    <source>
        <dbReference type="Proteomes" id="UP001642540"/>
    </source>
</evidence>
<organism evidence="1 2">
    <name type="scientific">Orchesella dallaii</name>
    <dbReference type="NCBI Taxonomy" id="48710"/>
    <lineage>
        <taxon>Eukaryota</taxon>
        <taxon>Metazoa</taxon>
        <taxon>Ecdysozoa</taxon>
        <taxon>Arthropoda</taxon>
        <taxon>Hexapoda</taxon>
        <taxon>Collembola</taxon>
        <taxon>Entomobryomorpha</taxon>
        <taxon>Entomobryoidea</taxon>
        <taxon>Orchesellidae</taxon>
        <taxon>Orchesellinae</taxon>
        <taxon>Orchesella</taxon>
    </lineage>
</organism>
<sequence>MSDNCSLLPELWEKIFCELSPTDILSAINSCQQWRAVISPQITTSLLPLVLPIIFDKINLPLHSFLVWRGVNKQSKFVVDSILEEDSSSANKYLESLSKLSSSWSSIHVVPARRFEKTAHLIHKVERCYCFANGSKIEKFLKKVASSSSSSLTSNFAPLLTKSTMLYAEDVDENDDDEEEQQQQREEQMRLEKEQQLILISSFGRQITALTFFIRGITLESCITHFHPILEHVPNLKILVVAGYLLNSWEEEESYDRLMGLGLPKLNQLELLDLQDFTDGLATFSFDNKISLSQILLKKYGQRITCLLCCSSFFEILCISFSNSWYTRYVPLLRTIRVKHVDSNSLDTLAQINWPIEELQFYGINDEDRSLKLEHFIKALNNFRRTLLKLELGVKLTRTQFALNSGEQQNSGVNFKKILPKLEKLSVELCNMKTEWFWPIVQNKFPNILELNIHCLVCDEEDMNCVLKGFEFLPKLERIWIICAEPKKGIPHRQLLIRRRKRLKLARKVGNEKCSKRKRCCSVM</sequence>
<gene>
    <name evidence="1" type="ORF">ODALV1_LOCUS26455</name>
</gene>
<evidence type="ECO:0008006" key="3">
    <source>
        <dbReference type="Google" id="ProtNLM"/>
    </source>
</evidence>
<dbReference type="InterPro" id="IPR036047">
    <property type="entry name" value="F-box-like_dom_sf"/>
</dbReference>
<comment type="caution">
    <text evidence="1">The sequence shown here is derived from an EMBL/GenBank/DDBJ whole genome shotgun (WGS) entry which is preliminary data.</text>
</comment>
<proteinExistence type="predicted"/>
<dbReference type="SUPFAM" id="SSF81383">
    <property type="entry name" value="F-box domain"/>
    <property type="match status" value="1"/>
</dbReference>
<evidence type="ECO:0000313" key="1">
    <source>
        <dbReference type="EMBL" id="CAL8136464.1"/>
    </source>
</evidence>
<name>A0ABP1RVB0_9HEXA</name>
<accession>A0ABP1RVB0</accession>